<comment type="caution">
    <text evidence="2">The sequence shown here is derived from an EMBL/GenBank/DDBJ whole genome shotgun (WGS) entry which is preliminary data.</text>
</comment>
<dbReference type="InterPro" id="IPR029068">
    <property type="entry name" value="Glyas_Bleomycin-R_OHBP_Dase"/>
</dbReference>
<dbReference type="Pfam" id="PF06983">
    <property type="entry name" value="3-dmu-9_3-mt"/>
    <property type="match status" value="2"/>
</dbReference>
<dbReference type="Gene3D" id="3.30.720.110">
    <property type="match status" value="1"/>
</dbReference>
<dbReference type="CDD" id="cd06588">
    <property type="entry name" value="PhnB_like"/>
    <property type="match status" value="2"/>
</dbReference>
<accession>A0A645A3C5</accession>
<feature type="domain" description="PhnB-like" evidence="1">
    <location>
        <begin position="2"/>
        <end position="136"/>
    </location>
</feature>
<evidence type="ECO:0000313" key="2">
    <source>
        <dbReference type="EMBL" id="MPM45353.1"/>
    </source>
</evidence>
<proteinExistence type="predicted"/>
<reference evidence="2" key="1">
    <citation type="submission" date="2019-08" db="EMBL/GenBank/DDBJ databases">
        <authorList>
            <person name="Kucharzyk K."/>
            <person name="Murdoch R.W."/>
            <person name="Higgins S."/>
            <person name="Loffler F."/>
        </authorList>
    </citation>
    <scope>NUCLEOTIDE SEQUENCE</scope>
</reference>
<protein>
    <recommendedName>
        <fullName evidence="1">PhnB-like domain-containing protein</fullName>
    </recommendedName>
</protein>
<dbReference type="InterPro" id="IPR028973">
    <property type="entry name" value="PhnB-like"/>
</dbReference>
<dbReference type="Gene3D" id="3.10.180.10">
    <property type="entry name" value="2,3-Dihydroxybiphenyl 1,2-Dioxygenase, domain 1"/>
    <property type="match status" value="1"/>
</dbReference>
<gene>
    <name evidence="2" type="ORF">SDC9_92040</name>
</gene>
<feature type="domain" description="PhnB-like" evidence="1">
    <location>
        <begin position="149"/>
        <end position="265"/>
    </location>
</feature>
<dbReference type="AlphaFoldDB" id="A0A645A3C5"/>
<dbReference type="SUPFAM" id="SSF54593">
    <property type="entry name" value="Glyoxalase/Bleomycin resistance protein/Dihydroxybiphenyl dioxygenase"/>
    <property type="match status" value="2"/>
</dbReference>
<name>A0A645A3C5_9ZZZZ</name>
<dbReference type="PANTHER" id="PTHR33990">
    <property type="entry name" value="PROTEIN YJDN-RELATED"/>
    <property type="match status" value="1"/>
</dbReference>
<sequence length="293" mass="32480">MQRIIPNIWFDRNAAEAADFYTAVFPDARVLDTQYYPTEGLPDFQAGLAGEVLTVDFELAGYRFTAINAGPEFTVNPSVSFMVLFDSSRDPQARSHLDELWAALVEGGRALMPLQAYDFSPHFGWIEDKYSVSWQLMLTDGSAGPRPFIVPSIMFGSSVQGRAKEAIDYYTGVFGGTIETATFYPAEAGAVAGEVNFAEFRILDQWLAAMDSADQQFTFNCGVSLLVKCADQGEIDRYWDRLSAVPEAEACGWCADRFGLSWQLVPANMAELMTRPGAYQRMLAMKKLVIADL</sequence>
<dbReference type="Gene3D" id="3.30.720.100">
    <property type="match status" value="1"/>
</dbReference>
<organism evidence="2">
    <name type="scientific">bioreactor metagenome</name>
    <dbReference type="NCBI Taxonomy" id="1076179"/>
    <lineage>
        <taxon>unclassified sequences</taxon>
        <taxon>metagenomes</taxon>
        <taxon>ecological metagenomes</taxon>
    </lineage>
</organism>
<dbReference type="EMBL" id="VSSQ01010842">
    <property type="protein sequence ID" value="MPM45353.1"/>
    <property type="molecule type" value="Genomic_DNA"/>
</dbReference>
<evidence type="ECO:0000259" key="1">
    <source>
        <dbReference type="Pfam" id="PF06983"/>
    </source>
</evidence>